<dbReference type="AlphaFoldDB" id="A0A844G1R4"/>
<dbReference type="Gene3D" id="3.70.10.10">
    <property type="match status" value="1"/>
</dbReference>
<evidence type="ECO:0000256" key="1">
    <source>
        <dbReference type="ARBA" id="ARBA00023125"/>
    </source>
</evidence>
<protein>
    <recommendedName>
        <fullName evidence="4">DNA polymerase III sliding clamp (Beta) subunit (PCNA family)</fullName>
    </recommendedName>
</protein>
<dbReference type="RefSeq" id="WP_154417189.1">
    <property type="nucleotide sequence ID" value="NZ_VUNS01000004.1"/>
</dbReference>
<dbReference type="InterPro" id="IPR001001">
    <property type="entry name" value="DNA_polIII_beta"/>
</dbReference>
<gene>
    <name evidence="2" type="ORF">FYJ85_05130</name>
</gene>
<evidence type="ECO:0000313" key="2">
    <source>
        <dbReference type="EMBL" id="MST96429.1"/>
    </source>
</evidence>
<keyword evidence="1" id="KW-0238">DNA-binding</keyword>
<dbReference type="GO" id="GO:0009360">
    <property type="term" value="C:DNA polymerase III complex"/>
    <property type="evidence" value="ECO:0007669"/>
    <property type="project" value="InterPro"/>
</dbReference>
<dbReference type="GO" id="GO:0006271">
    <property type="term" value="P:DNA strand elongation involved in DNA replication"/>
    <property type="evidence" value="ECO:0007669"/>
    <property type="project" value="TreeGrafter"/>
</dbReference>
<sequence length="447" mass="49616">MKITGKKLAEALSALGKLITRTSPVELHQAVLLEARDGQLSLRTVAQDESLTVTIPAEGAVDFRHAVHYTRLRELTRNPAGTVTFMELNDGFAAQLECRRKIVTHALPVLNIDWPEAEAAPAEAETVALPENFTALLSEAAPLVNRNEARHQLRGIHLCPEGIAATDGKQLLHLPLDWTLKSPVTLPFPLALLTAKPEVPGTLTVWKLKDIQFFKIEVGGFLWSGKAVSGSYPEWRKVIPEASALNYAIAFTPEQAAQLTGFLKTVPDHEPFHAIELNVVPGGVTVIPNNFPDMELRLKATVIGAQSRAVLALNKYILLRMLQQGYTKFRAHSDGRIPVIAEGGSGRYLAMPIHILPKHQPEKETSKMENIKRIEHTETASVEAAEPMNPMEELNHSIEDLRGKLRTLLDESVLLARKVKEAVLQQKQREREFVQAKRAIERIRMAI</sequence>
<comment type="caution">
    <text evidence="2">The sequence shown here is derived from an EMBL/GenBank/DDBJ whole genome shotgun (WGS) entry which is preliminary data.</text>
</comment>
<dbReference type="GO" id="GO:0003677">
    <property type="term" value="F:DNA binding"/>
    <property type="evidence" value="ECO:0007669"/>
    <property type="project" value="UniProtKB-KW"/>
</dbReference>
<dbReference type="EMBL" id="VUNS01000004">
    <property type="protein sequence ID" value="MST96429.1"/>
    <property type="molecule type" value="Genomic_DNA"/>
</dbReference>
<name>A0A844G1R4_9BACT</name>
<keyword evidence="3" id="KW-1185">Reference proteome</keyword>
<evidence type="ECO:0000313" key="3">
    <source>
        <dbReference type="Proteomes" id="UP000435649"/>
    </source>
</evidence>
<evidence type="ECO:0008006" key="4">
    <source>
        <dbReference type="Google" id="ProtNLM"/>
    </source>
</evidence>
<organism evidence="2 3">
    <name type="scientific">Victivallis lenta</name>
    <dbReference type="NCBI Taxonomy" id="2606640"/>
    <lineage>
        <taxon>Bacteria</taxon>
        <taxon>Pseudomonadati</taxon>
        <taxon>Lentisphaerota</taxon>
        <taxon>Lentisphaeria</taxon>
        <taxon>Victivallales</taxon>
        <taxon>Victivallaceae</taxon>
        <taxon>Victivallis</taxon>
    </lineage>
</organism>
<dbReference type="Gene3D" id="3.10.150.10">
    <property type="entry name" value="DNA Polymerase III, subunit A, domain 2"/>
    <property type="match status" value="1"/>
</dbReference>
<dbReference type="PANTHER" id="PTHR30478">
    <property type="entry name" value="DNA POLYMERASE III SUBUNIT BETA"/>
    <property type="match status" value="1"/>
</dbReference>
<accession>A0A844G1R4</accession>
<dbReference type="Proteomes" id="UP000435649">
    <property type="component" value="Unassembled WGS sequence"/>
</dbReference>
<dbReference type="PANTHER" id="PTHR30478:SF0">
    <property type="entry name" value="BETA SLIDING CLAMP"/>
    <property type="match status" value="1"/>
</dbReference>
<proteinExistence type="predicted"/>
<reference evidence="2 3" key="1">
    <citation type="submission" date="2019-08" db="EMBL/GenBank/DDBJ databases">
        <title>In-depth cultivation of the pig gut microbiome towards novel bacterial diversity and tailored functional studies.</title>
        <authorList>
            <person name="Wylensek D."/>
            <person name="Hitch T.C.A."/>
            <person name="Clavel T."/>
        </authorList>
    </citation>
    <scope>NUCLEOTIDE SEQUENCE [LARGE SCALE GENOMIC DNA]</scope>
    <source>
        <strain evidence="2 3">BBE-744-WT-12</strain>
    </source>
</reference>